<dbReference type="eggNOG" id="COG1587">
    <property type="taxonomic scope" value="Bacteria"/>
</dbReference>
<reference evidence="2" key="1">
    <citation type="journal article" date="2013" name="Lancet">
        <title>First case of E anophelis outbreak in an intensive-care unit.</title>
        <authorList>
            <person name="Teo J."/>
            <person name="Tan S.Y."/>
            <person name="Tay M."/>
            <person name="Ding Y."/>
            <person name="Kjelleberg S."/>
            <person name="Givskov M."/>
            <person name="Lin R.T."/>
            <person name="Yang L."/>
        </authorList>
    </citation>
    <scope>NUCLEOTIDE SEQUENCE [LARGE SCALE GENOMIC DNA]</scope>
    <source>
        <strain evidence="2">NUHP1</strain>
    </source>
</reference>
<dbReference type="RefSeq" id="WP_024563900.1">
    <property type="nucleotide sequence ID" value="NZ_CP007547.1"/>
</dbReference>
<dbReference type="GO" id="GO:0006780">
    <property type="term" value="P:uroporphyrinogen III biosynthetic process"/>
    <property type="evidence" value="ECO:0007669"/>
    <property type="project" value="InterPro"/>
</dbReference>
<dbReference type="EMBL" id="CP007547">
    <property type="protein sequence ID" value="AIL47772.1"/>
    <property type="molecule type" value="Genomic_DNA"/>
</dbReference>
<dbReference type="InterPro" id="IPR039793">
    <property type="entry name" value="UROS/Hem4"/>
</dbReference>
<dbReference type="InterPro" id="IPR036108">
    <property type="entry name" value="4pyrrol_syn_uPrphyn_synt_sf"/>
</dbReference>
<evidence type="ECO:0000313" key="3">
    <source>
        <dbReference type="Proteomes" id="UP000028933"/>
    </source>
</evidence>
<dbReference type="PANTHER" id="PTHR12390">
    <property type="entry name" value="UROPORPHYRINOGEN III SYNTHASE"/>
    <property type="match status" value="1"/>
</dbReference>
<dbReference type="PANTHER" id="PTHR12390:SF0">
    <property type="entry name" value="UROPORPHYRINOGEN-III SYNTHASE"/>
    <property type="match status" value="1"/>
</dbReference>
<dbReference type="GO" id="GO:0005829">
    <property type="term" value="C:cytosol"/>
    <property type="evidence" value="ECO:0007669"/>
    <property type="project" value="TreeGrafter"/>
</dbReference>
<gene>
    <name evidence="2" type="ORF">BD94_3997</name>
</gene>
<sequence length="220" mass="25463">MAIRILFTKELSKEYIQQQLGDYFDPSFLPVIGIRYTEDQIDIKDYHHFIFTSIQGVKAIKEKIIFPENSKFYTVGEKSRKYLEKMGFFVEIIAKNALELSDKIQELNPIKIMHFCSSKALSTLKNQLSKAGFDFAEKIVYETIPLYPEWNTSTDAIVFFSPSGVESFMKNNSVKNERLFAIGETTANCLKSFTDNEIIKSEQETLEDLLQVIKDTYRND</sequence>
<protein>
    <submittedName>
        <fullName evidence="2">Uroporphyrinogen-III synthase, divergent, Flavobacterial type</fullName>
    </submittedName>
</protein>
<accession>A0A077EJV4</accession>
<dbReference type="AlphaFoldDB" id="A0A077EJV4"/>
<dbReference type="STRING" id="1338011.BD94_3997"/>
<dbReference type="Gene3D" id="3.40.50.10090">
    <property type="match status" value="2"/>
</dbReference>
<dbReference type="Pfam" id="PF02602">
    <property type="entry name" value="HEM4"/>
    <property type="match status" value="1"/>
</dbReference>
<dbReference type="Proteomes" id="UP000028933">
    <property type="component" value="Chromosome"/>
</dbReference>
<dbReference type="GO" id="GO:0004852">
    <property type="term" value="F:uroporphyrinogen-III synthase activity"/>
    <property type="evidence" value="ECO:0007669"/>
    <property type="project" value="InterPro"/>
</dbReference>
<dbReference type="CDD" id="cd06578">
    <property type="entry name" value="HemD"/>
    <property type="match status" value="1"/>
</dbReference>
<evidence type="ECO:0000259" key="1">
    <source>
        <dbReference type="Pfam" id="PF02602"/>
    </source>
</evidence>
<dbReference type="InterPro" id="IPR003754">
    <property type="entry name" value="4pyrrol_synth_uPrphyn_synth"/>
</dbReference>
<reference evidence="2" key="2">
    <citation type="journal article" date="2015" name="Genome Biol. Evol.">
        <title>Complete Genome Sequence and Transcriptomic Analysis of the Novel Pathogen Elizabethkingia anophelis in Response to Oxidative Stress.</title>
        <authorList>
            <person name="Li Y."/>
            <person name="Liu Y."/>
            <person name="Chew S.C."/>
            <person name="Tay M."/>
            <person name="Salido M.M."/>
            <person name="Teo J."/>
            <person name="Lauro F.M."/>
            <person name="Givskov M."/>
            <person name="Yang L."/>
        </authorList>
    </citation>
    <scope>NUCLEOTIDE SEQUENCE</scope>
    <source>
        <strain evidence="2">NUHP1</strain>
    </source>
</reference>
<feature type="domain" description="Tetrapyrrole biosynthesis uroporphyrinogen III synthase" evidence="1">
    <location>
        <begin position="24"/>
        <end position="211"/>
    </location>
</feature>
<dbReference type="HOGENOM" id="CLU_104160_1_0_10"/>
<proteinExistence type="predicted"/>
<evidence type="ECO:0000313" key="2">
    <source>
        <dbReference type="EMBL" id="AIL47772.1"/>
    </source>
</evidence>
<dbReference type="SUPFAM" id="SSF69618">
    <property type="entry name" value="HemD-like"/>
    <property type="match status" value="1"/>
</dbReference>
<dbReference type="KEGG" id="eao:BD94_3997"/>
<name>A0A077EJV4_9FLAO</name>
<organism evidence="2 3">
    <name type="scientific">Elizabethkingia anophelis NUHP1</name>
    <dbReference type="NCBI Taxonomy" id="1338011"/>
    <lineage>
        <taxon>Bacteria</taxon>
        <taxon>Pseudomonadati</taxon>
        <taxon>Bacteroidota</taxon>
        <taxon>Flavobacteriia</taxon>
        <taxon>Flavobacteriales</taxon>
        <taxon>Weeksellaceae</taxon>
        <taxon>Elizabethkingia</taxon>
    </lineage>
</organism>